<name>A0A4Y2QMF8_ARAVE</name>
<gene>
    <name evidence="3" type="ORF">AVEN_4481_1</name>
    <name evidence="2" type="ORF">AVEN_522_1</name>
</gene>
<dbReference type="AlphaFoldDB" id="A0A4Y2QMF8"/>
<dbReference type="EMBL" id="BGPR01139473">
    <property type="protein sequence ID" value="GBN64501.1"/>
    <property type="molecule type" value="Genomic_DNA"/>
</dbReference>
<evidence type="ECO:0000256" key="1">
    <source>
        <dbReference type="SAM" id="MobiDB-lite"/>
    </source>
</evidence>
<evidence type="ECO:0000313" key="3">
    <source>
        <dbReference type="EMBL" id="GBN64503.1"/>
    </source>
</evidence>
<reference evidence="2 4" key="1">
    <citation type="journal article" date="2019" name="Sci. Rep.">
        <title>Orb-weaving spider Araneus ventricosus genome elucidates the spidroin gene catalogue.</title>
        <authorList>
            <person name="Kono N."/>
            <person name="Nakamura H."/>
            <person name="Ohtoshi R."/>
            <person name="Moran D.A.P."/>
            <person name="Shinohara A."/>
            <person name="Yoshida Y."/>
            <person name="Fujiwara M."/>
            <person name="Mori M."/>
            <person name="Tomita M."/>
            <person name="Arakawa K."/>
        </authorList>
    </citation>
    <scope>NUCLEOTIDE SEQUENCE [LARGE SCALE GENOMIC DNA]</scope>
</reference>
<organism evidence="2 4">
    <name type="scientific">Araneus ventricosus</name>
    <name type="common">Orbweaver spider</name>
    <name type="synonym">Epeira ventricosa</name>
    <dbReference type="NCBI Taxonomy" id="182803"/>
    <lineage>
        <taxon>Eukaryota</taxon>
        <taxon>Metazoa</taxon>
        <taxon>Ecdysozoa</taxon>
        <taxon>Arthropoda</taxon>
        <taxon>Chelicerata</taxon>
        <taxon>Arachnida</taxon>
        <taxon>Araneae</taxon>
        <taxon>Araneomorphae</taxon>
        <taxon>Entelegynae</taxon>
        <taxon>Araneoidea</taxon>
        <taxon>Araneidae</taxon>
        <taxon>Araneus</taxon>
    </lineage>
</organism>
<evidence type="ECO:0000313" key="4">
    <source>
        <dbReference type="Proteomes" id="UP000499080"/>
    </source>
</evidence>
<sequence length="115" mass="12973">MEIITLFQYILSQYNVFRESKNNLKSQKRTISALPWHPGSIEERSPRQIGLEVGILIATTGHGSAPPEGDTHRHRWRATQSPPLLYPKEKREPVYFSGGFSSTLPSLLSPSGDRK</sequence>
<protein>
    <submittedName>
        <fullName evidence="2">Uncharacterized protein</fullName>
    </submittedName>
</protein>
<dbReference type="EMBL" id="BGPR01139474">
    <property type="protein sequence ID" value="GBN64503.1"/>
    <property type="molecule type" value="Genomic_DNA"/>
</dbReference>
<feature type="region of interest" description="Disordered" evidence="1">
    <location>
        <begin position="60"/>
        <end position="83"/>
    </location>
</feature>
<accession>A0A4Y2QMF8</accession>
<comment type="caution">
    <text evidence="2">The sequence shown here is derived from an EMBL/GenBank/DDBJ whole genome shotgun (WGS) entry which is preliminary data.</text>
</comment>
<keyword evidence="4" id="KW-1185">Reference proteome</keyword>
<dbReference type="Proteomes" id="UP000499080">
    <property type="component" value="Unassembled WGS sequence"/>
</dbReference>
<evidence type="ECO:0000313" key="2">
    <source>
        <dbReference type="EMBL" id="GBN64501.1"/>
    </source>
</evidence>
<proteinExistence type="predicted"/>